<dbReference type="InterPro" id="IPR051401">
    <property type="entry name" value="GtrA_CellWall_Glycosyl"/>
</dbReference>
<keyword evidence="9" id="KW-1185">Reference proteome</keyword>
<feature type="transmembrane region" description="Helical" evidence="6">
    <location>
        <begin position="90"/>
        <end position="113"/>
    </location>
</feature>
<gene>
    <name evidence="8" type="ORF">GCM10022255_023800</name>
</gene>
<feature type="domain" description="GtrA/DPMS transmembrane" evidence="7">
    <location>
        <begin position="29"/>
        <end position="148"/>
    </location>
</feature>
<feature type="transmembrane region" description="Helical" evidence="6">
    <location>
        <begin position="55"/>
        <end position="78"/>
    </location>
</feature>
<sequence length="168" mass="18475">MTDLQSKPTSSFLARLFDRFQGLVHELGKFGTIGVISFAVDTAVFNALWHAMPTLAAGAISMTVAATVAFIGNRFWTWRDRARTDLRREYALYFLFNLCGLGIALGCLWVSHYALDFTSQLADNIAKNGVGLVLGTTFRFWSYRQIVFRKHPAEAAGNAVETAGDSAG</sequence>
<dbReference type="RefSeq" id="WP_345124406.1">
    <property type="nucleotide sequence ID" value="NZ_BAABAT010000004.1"/>
</dbReference>
<dbReference type="PANTHER" id="PTHR38459:SF1">
    <property type="entry name" value="PROPHAGE BACTOPRENOL-LINKED GLUCOSE TRANSLOCASE HOMOLOG"/>
    <property type="match status" value="1"/>
</dbReference>
<keyword evidence="3 6" id="KW-0812">Transmembrane</keyword>
<dbReference type="Pfam" id="PF04138">
    <property type="entry name" value="GtrA_DPMS_TM"/>
    <property type="match status" value="1"/>
</dbReference>
<organism evidence="8 9">
    <name type="scientific">Dactylosporangium darangshiense</name>
    <dbReference type="NCBI Taxonomy" id="579108"/>
    <lineage>
        <taxon>Bacteria</taxon>
        <taxon>Bacillati</taxon>
        <taxon>Actinomycetota</taxon>
        <taxon>Actinomycetes</taxon>
        <taxon>Micromonosporales</taxon>
        <taxon>Micromonosporaceae</taxon>
        <taxon>Dactylosporangium</taxon>
    </lineage>
</organism>
<comment type="caution">
    <text evidence="8">The sequence shown here is derived from an EMBL/GenBank/DDBJ whole genome shotgun (WGS) entry which is preliminary data.</text>
</comment>
<dbReference type="InterPro" id="IPR007267">
    <property type="entry name" value="GtrA_DPMS_TM"/>
</dbReference>
<evidence type="ECO:0000256" key="3">
    <source>
        <dbReference type="ARBA" id="ARBA00022692"/>
    </source>
</evidence>
<keyword evidence="5 6" id="KW-0472">Membrane</keyword>
<dbReference type="Proteomes" id="UP001500620">
    <property type="component" value="Unassembled WGS sequence"/>
</dbReference>
<accession>A0ABP8D541</accession>
<keyword evidence="4 6" id="KW-1133">Transmembrane helix</keyword>
<evidence type="ECO:0000313" key="8">
    <source>
        <dbReference type="EMBL" id="GAA4247533.1"/>
    </source>
</evidence>
<feature type="transmembrane region" description="Helical" evidence="6">
    <location>
        <begin position="27"/>
        <end position="49"/>
    </location>
</feature>
<dbReference type="PANTHER" id="PTHR38459">
    <property type="entry name" value="PROPHAGE BACTOPRENOL-LINKED GLUCOSE TRANSLOCASE HOMOLOG"/>
    <property type="match status" value="1"/>
</dbReference>
<proteinExistence type="inferred from homology"/>
<evidence type="ECO:0000259" key="7">
    <source>
        <dbReference type="Pfam" id="PF04138"/>
    </source>
</evidence>
<protein>
    <submittedName>
        <fullName evidence="8">GtrA family protein</fullName>
    </submittedName>
</protein>
<evidence type="ECO:0000256" key="4">
    <source>
        <dbReference type="ARBA" id="ARBA00022989"/>
    </source>
</evidence>
<name>A0ABP8D541_9ACTN</name>
<evidence type="ECO:0000256" key="6">
    <source>
        <dbReference type="SAM" id="Phobius"/>
    </source>
</evidence>
<comment type="similarity">
    <text evidence="2">Belongs to the GtrA family.</text>
</comment>
<evidence type="ECO:0000313" key="9">
    <source>
        <dbReference type="Proteomes" id="UP001500620"/>
    </source>
</evidence>
<comment type="subcellular location">
    <subcellularLocation>
        <location evidence="1">Membrane</location>
        <topology evidence="1">Multi-pass membrane protein</topology>
    </subcellularLocation>
</comment>
<dbReference type="EMBL" id="BAABAT010000004">
    <property type="protein sequence ID" value="GAA4247533.1"/>
    <property type="molecule type" value="Genomic_DNA"/>
</dbReference>
<evidence type="ECO:0000256" key="5">
    <source>
        <dbReference type="ARBA" id="ARBA00023136"/>
    </source>
</evidence>
<evidence type="ECO:0000256" key="1">
    <source>
        <dbReference type="ARBA" id="ARBA00004141"/>
    </source>
</evidence>
<reference evidence="9" key="1">
    <citation type="journal article" date="2019" name="Int. J. Syst. Evol. Microbiol.">
        <title>The Global Catalogue of Microorganisms (GCM) 10K type strain sequencing project: providing services to taxonomists for standard genome sequencing and annotation.</title>
        <authorList>
            <consortium name="The Broad Institute Genomics Platform"/>
            <consortium name="The Broad Institute Genome Sequencing Center for Infectious Disease"/>
            <person name="Wu L."/>
            <person name="Ma J."/>
        </authorList>
    </citation>
    <scope>NUCLEOTIDE SEQUENCE [LARGE SCALE GENOMIC DNA]</scope>
    <source>
        <strain evidence="9">JCM 17441</strain>
    </source>
</reference>
<evidence type="ECO:0000256" key="2">
    <source>
        <dbReference type="ARBA" id="ARBA00009399"/>
    </source>
</evidence>